<accession>A0ABX0SXL4</accession>
<evidence type="ECO:0008006" key="3">
    <source>
        <dbReference type="Google" id="ProtNLM"/>
    </source>
</evidence>
<dbReference type="Gene3D" id="3.40.50.300">
    <property type="entry name" value="P-loop containing nucleotide triphosphate hydrolases"/>
    <property type="match status" value="1"/>
</dbReference>
<proteinExistence type="predicted"/>
<evidence type="ECO:0000313" key="1">
    <source>
        <dbReference type="EMBL" id="NIH81698.1"/>
    </source>
</evidence>
<dbReference type="InterPro" id="IPR005021">
    <property type="entry name" value="Terminase_largesu-like"/>
</dbReference>
<dbReference type="RefSeq" id="WP_167117830.1">
    <property type="nucleotide sequence ID" value="NZ_JAANOU010000001.1"/>
</dbReference>
<reference evidence="1 2" key="1">
    <citation type="submission" date="2020-03" db="EMBL/GenBank/DDBJ databases">
        <title>Sequencing the genomes of 1000 actinobacteria strains.</title>
        <authorList>
            <person name="Klenk H.-P."/>
        </authorList>
    </citation>
    <scope>NUCLEOTIDE SEQUENCE [LARGE SCALE GENOMIC DNA]</scope>
    <source>
        <strain evidence="1 2">DSM 45668</strain>
    </source>
</reference>
<evidence type="ECO:0000313" key="2">
    <source>
        <dbReference type="Proteomes" id="UP000754495"/>
    </source>
</evidence>
<comment type="caution">
    <text evidence="1">The sequence shown here is derived from an EMBL/GenBank/DDBJ whole genome shotgun (WGS) entry which is preliminary data.</text>
</comment>
<dbReference type="PANTHER" id="PTHR41287:SF1">
    <property type="entry name" value="PROTEIN YMFN"/>
    <property type="match status" value="1"/>
</dbReference>
<dbReference type="Proteomes" id="UP000754495">
    <property type="component" value="Unassembled WGS sequence"/>
</dbReference>
<keyword evidence="2" id="KW-1185">Reference proteome</keyword>
<name>A0ABX0SXL4_9PSEU</name>
<organism evidence="1 2">
    <name type="scientific">Amycolatopsis viridis</name>
    <dbReference type="NCBI Taxonomy" id="185678"/>
    <lineage>
        <taxon>Bacteria</taxon>
        <taxon>Bacillati</taxon>
        <taxon>Actinomycetota</taxon>
        <taxon>Actinomycetes</taxon>
        <taxon>Pseudonocardiales</taxon>
        <taxon>Pseudonocardiaceae</taxon>
        <taxon>Amycolatopsis</taxon>
    </lineage>
</organism>
<protein>
    <recommendedName>
        <fullName evidence="3">Terminase</fullName>
    </recommendedName>
</protein>
<dbReference type="PANTHER" id="PTHR41287">
    <property type="match status" value="1"/>
</dbReference>
<dbReference type="EMBL" id="JAANOU010000001">
    <property type="protein sequence ID" value="NIH81698.1"/>
    <property type="molecule type" value="Genomic_DNA"/>
</dbReference>
<gene>
    <name evidence="1" type="ORF">FHX46_004228</name>
</gene>
<dbReference type="InterPro" id="IPR027417">
    <property type="entry name" value="P-loop_NTPase"/>
</dbReference>
<sequence length="499" mass="53754">MASAAASSRRSGKAAPCKKLLGRTEPRLWTPPLRPLTRKTTRGYEVIDFAREVLGEPLLPWQEFAVIHGLELLPEGTFRFRTVLAIVARQNGKTHLSKVLALWRLFIDGARLVLGAAQDLGIAREVLDKANESVDEVPELADEKLSYLTANGKESLNLDGGRRYLIKASNRSAGRGLSVDHLTLDEVREQRDWAAWSSLSKTIMARANGQIWALSNAGDDQSVVLNHLRAAAGVGDGGDGVAVMGDARDESIALFEWSAPEGCELDDEQAWAQANPALGRTLSHTAIRSALATDPPEVFRTEVLSQKVDQLDGAVDLAAWKACRDASMTLDAVQDRIVLCLDVAPDGKHVALLAAGEVAGVVRVEVVEAWDSTEAARAELPALREEYQPKAGAWFPSGPAAALAPLLRSWPEWVEIKGAAVAEACQGLADLVRARRVIHPGDPLLDAHIAGASKYYQGDGWRFVRRGAGHVDAAYAAAGAVHTVLTLPEEQPAPWFGVV</sequence>